<evidence type="ECO:0000256" key="2">
    <source>
        <dbReference type="ARBA" id="ARBA00022670"/>
    </source>
</evidence>
<organism evidence="11 12">
    <name type="scientific">Botryosphaeria dothidea</name>
    <dbReference type="NCBI Taxonomy" id="55169"/>
    <lineage>
        <taxon>Eukaryota</taxon>
        <taxon>Fungi</taxon>
        <taxon>Dikarya</taxon>
        <taxon>Ascomycota</taxon>
        <taxon>Pezizomycotina</taxon>
        <taxon>Dothideomycetes</taxon>
        <taxon>Dothideomycetes incertae sedis</taxon>
        <taxon>Botryosphaeriales</taxon>
        <taxon>Botryosphaeriaceae</taxon>
        <taxon>Botryosphaeria</taxon>
    </lineage>
</organism>
<evidence type="ECO:0000256" key="8">
    <source>
        <dbReference type="ARBA" id="ARBA00023157"/>
    </source>
</evidence>
<name>A0A8H4INC0_9PEZI</name>
<dbReference type="InterPro" id="IPR024079">
    <property type="entry name" value="MetalloPept_cat_dom_sf"/>
</dbReference>
<dbReference type="GO" id="GO:0046872">
    <property type="term" value="F:metal ion binding"/>
    <property type="evidence" value="ECO:0007669"/>
    <property type="project" value="UniProtKB-KW"/>
</dbReference>
<keyword evidence="3" id="KW-0479">Metal-binding</keyword>
<dbReference type="CDD" id="cd04275">
    <property type="entry name" value="ZnMc_pappalysin_like"/>
    <property type="match status" value="1"/>
</dbReference>
<keyword evidence="7" id="KW-0482">Metalloprotease</keyword>
<dbReference type="SUPFAM" id="SSF55486">
    <property type="entry name" value="Metalloproteases ('zincins'), catalytic domain"/>
    <property type="match status" value="1"/>
</dbReference>
<keyword evidence="6" id="KW-0862">Zinc</keyword>
<sequence length="212" mass="23044">MLTNQLAVLQETYAPHNISFTLLDTTHTTNDDWAAVIQHPAMSASLRRGGYDTLNIYFQTGMAGVPGGITGWCNFPVADPLDDNINGTSYYVLDGCHVNPNTLPGGPGGGFENLDNAGKTATHEMGHWFGLLHTFDGFECGGEGDFVGDTPAQSTATQGCPVSPPKDSCPEEEGADPIHNYMDYSSDECKTEFTPEQEDRMYETFYSLRQGK</sequence>
<dbReference type="Proteomes" id="UP000572817">
    <property type="component" value="Unassembled WGS sequence"/>
</dbReference>
<proteinExistence type="inferred from homology"/>
<evidence type="ECO:0000256" key="5">
    <source>
        <dbReference type="ARBA" id="ARBA00022801"/>
    </source>
</evidence>
<gene>
    <name evidence="11" type="ORF">GTA08_BOTSDO08383</name>
</gene>
<keyword evidence="2" id="KW-0645">Protease</keyword>
<dbReference type="Gene3D" id="3.40.390.10">
    <property type="entry name" value="Collagenase (Catalytic Domain)"/>
    <property type="match status" value="1"/>
</dbReference>
<dbReference type="EMBL" id="WWBZ02000051">
    <property type="protein sequence ID" value="KAF4304700.1"/>
    <property type="molecule type" value="Genomic_DNA"/>
</dbReference>
<dbReference type="AlphaFoldDB" id="A0A8H4INC0"/>
<dbReference type="OrthoDB" id="536211at2759"/>
<evidence type="ECO:0000256" key="3">
    <source>
        <dbReference type="ARBA" id="ARBA00022723"/>
    </source>
</evidence>
<keyword evidence="8" id="KW-1015">Disulfide bond</keyword>
<keyword evidence="12" id="KW-1185">Reference proteome</keyword>
<dbReference type="GO" id="GO:0008237">
    <property type="term" value="F:metallopeptidase activity"/>
    <property type="evidence" value="ECO:0007669"/>
    <property type="project" value="UniProtKB-KW"/>
</dbReference>
<feature type="domain" description="Peptidase M43 pregnancy-associated plasma-A" evidence="10">
    <location>
        <begin position="116"/>
        <end position="204"/>
    </location>
</feature>
<dbReference type="Pfam" id="PF05572">
    <property type="entry name" value="Peptidase_M43"/>
    <property type="match status" value="1"/>
</dbReference>
<evidence type="ECO:0000259" key="10">
    <source>
        <dbReference type="Pfam" id="PF05572"/>
    </source>
</evidence>
<protein>
    <recommendedName>
        <fullName evidence="10">Peptidase M43 pregnancy-associated plasma-A domain-containing protein</fullName>
    </recommendedName>
</protein>
<evidence type="ECO:0000256" key="1">
    <source>
        <dbReference type="ARBA" id="ARBA00008721"/>
    </source>
</evidence>
<evidence type="ECO:0000313" key="11">
    <source>
        <dbReference type="EMBL" id="KAF4304700.1"/>
    </source>
</evidence>
<evidence type="ECO:0000313" key="12">
    <source>
        <dbReference type="Proteomes" id="UP000572817"/>
    </source>
</evidence>
<evidence type="ECO:0000256" key="9">
    <source>
        <dbReference type="SAM" id="MobiDB-lite"/>
    </source>
</evidence>
<dbReference type="PANTHER" id="PTHR47466:SF1">
    <property type="entry name" value="METALLOPROTEASE MEP1 (AFU_ORTHOLOGUE AFUA_1G07730)-RELATED"/>
    <property type="match status" value="1"/>
</dbReference>
<dbReference type="GO" id="GO:0006508">
    <property type="term" value="P:proteolysis"/>
    <property type="evidence" value="ECO:0007669"/>
    <property type="project" value="UniProtKB-KW"/>
</dbReference>
<comment type="caution">
    <text evidence="11">The sequence shown here is derived from an EMBL/GenBank/DDBJ whole genome shotgun (WGS) entry which is preliminary data.</text>
</comment>
<keyword evidence="4" id="KW-0732">Signal</keyword>
<dbReference type="PANTHER" id="PTHR47466">
    <property type="match status" value="1"/>
</dbReference>
<feature type="region of interest" description="Disordered" evidence="9">
    <location>
        <begin position="152"/>
        <end position="180"/>
    </location>
</feature>
<reference evidence="11" key="1">
    <citation type="submission" date="2020-04" db="EMBL/GenBank/DDBJ databases">
        <title>Genome Assembly and Annotation of Botryosphaeria dothidea sdau 11-99, a Latent Pathogen of Apple Fruit Ring Rot in China.</title>
        <authorList>
            <person name="Yu C."/>
            <person name="Diao Y."/>
            <person name="Lu Q."/>
            <person name="Zhao J."/>
            <person name="Cui S."/>
            <person name="Peng C."/>
            <person name="He B."/>
            <person name="Liu H."/>
        </authorList>
    </citation>
    <scope>NUCLEOTIDE SEQUENCE [LARGE SCALE GENOMIC DNA]</scope>
    <source>
        <strain evidence="11">Sdau11-99</strain>
    </source>
</reference>
<accession>A0A8H4INC0</accession>
<keyword evidence="5" id="KW-0378">Hydrolase</keyword>
<comment type="similarity">
    <text evidence="1">Belongs to the peptidase M43B family.</text>
</comment>
<dbReference type="InterPro" id="IPR008754">
    <property type="entry name" value="Peptidase_M43"/>
</dbReference>
<evidence type="ECO:0000256" key="6">
    <source>
        <dbReference type="ARBA" id="ARBA00022833"/>
    </source>
</evidence>
<evidence type="ECO:0000256" key="4">
    <source>
        <dbReference type="ARBA" id="ARBA00022729"/>
    </source>
</evidence>
<evidence type="ECO:0000256" key="7">
    <source>
        <dbReference type="ARBA" id="ARBA00023049"/>
    </source>
</evidence>